<dbReference type="CDD" id="cd00866">
    <property type="entry name" value="PEBP_euk"/>
    <property type="match status" value="1"/>
</dbReference>
<reference evidence="1" key="1">
    <citation type="submission" date="2021-05" db="EMBL/GenBank/DDBJ databases">
        <authorList>
            <person name="Alioto T."/>
            <person name="Alioto T."/>
            <person name="Gomez Garrido J."/>
        </authorList>
    </citation>
    <scope>NUCLEOTIDE SEQUENCE</scope>
</reference>
<organism evidence="1">
    <name type="scientific">Cacopsylla melanoneura</name>
    <dbReference type="NCBI Taxonomy" id="428564"/>
    <lineage>
        <taxon>Eukaryota</taxon>
        <taxon>Metazoa</taxon>
        <taxon>Ecdysozoa</taxon>
        <taxon>Arthropoda</taxon>
        <taxon>Hexapoda</taxon>
        <taxon>Insecta</taxon>
        <taxon>Pterygota</taxon>
        <taxon>Neoptera</taxon>
        <taxon>Paraneoptera</taxon>
        <taxon>Hemiptera</taxon>
        <taxon>Sternorrhyncha</taxon>
        <taxon>Psylloidea</taxon>
        <taxon>Psyllidae</taxon>
        <taxon>Psyllinae</taxon>
        <taxon>Cacopsylla</taxon>
    </lineage>
</organism>
<dbReference type="EMBL" id="HBUF01644599">
    <property type="protein sequence ID" value="CAG6785608.1"/>
    <property type="molecule type" value="Transcribed_RNA"/>
</dbReference>
<protein>
    <submittedName>
        <fullName evidence="1">OV-16 antigen</fullName>
    </submittedName>
</protein>
<dbReference type="InterPro" id="IPR036610">
    <property type="entry name" value="PEBP-like_sf"/>
</dbReference>
<dbReference type="Gene3D" id="3.90.280.10">
    <property type="entry name" value="PEBP-like"/>
    <property type="match status" value="1"/>
</dbReference>
<dbReference type="PANTHER" id="PTHR11362">
    <property type="entry name" value="PHOSPHATIDYLETHANOLAMINE-BINDING PROTEIN"/>
    <property type="match status" value="1"/>
</dbReference>
<dbReference type="AlphaFoldDB" id="A0A8D9FCD5"/>
<accession>A0A8D9FCD5</accession>
<dbReference type="PANTHER" id="PTHR11362:SF82">
    <property type="entry name" value="PHOSPHATIDYLETHANOLAMINE-BINDING PROTEIN 4"/>
    <property type="match status" value="1"/>
</dbReference>
<sequence length="283" mass="32566">MRSENITTFRKDPKECSTFHQSCRPSSRLLYIKQREKGLKSPISLVCTTAVMCSIPVRALVASCLVVLGVSCSGVCMFDKHVPAAEIDSEFRKHGIIPAVVDKAPEKYLFVKYRTPKEVHYVRLGTQIHPMIADDPPEDIEWEPEEGAYYSLFHLGPNANGYEKKWNEANFLHFCKVNIQGNDWQHTGHVIADYVGSRPFEEFGNPYYVYLVYKQPKLIDFEESKDIADYVKYDWDLRAFLKKHGIKDLVAGNFYTSKSDWSKLSSLMTFKPEDYETVPPKML</sequence>
<dbReference type="SUPFAM" id="SSF49777">
    <property type="entry name" value="PEBP-like"/>
    <property type="match status" value="1"/>
</dbReference>
<name>A0A8D9FCD5_9HEMI</name>
<dbReference type="InterPro" id="IPR035810">
    <property type="entry name" value="PEBP_euk"/>
</dbReference>
<evidence type="ECO:0000313" key="1">
    <source>
        <dbReference type="EMBL" id="CAG6785608.1"/>
    </source>
</evidence>
<proteinExistence type="predicted"/>